<feature type="transmembrane region" description="Helical" evidence="7">
    <location>
        <begin position="319"/>
        <end position="344"/>
    </location>
</feature>
<feature type="domain" description="Membrane transport protein MMPL" evidence="8">
    <location>
        <begin position="44"/>
        <end position="369"/>
    </location>
</feature>
<evidence type="ECO:0000256" key="7">
    <source>
        <dbReference type="SAM" id="Phobius"/>
    </source>
</evidence>
<dbReference type="PANTHER" id="PTHR33406:SF6">
    <property type="entry name" value="MEMBRANE PROTEIN YDGH-RELATED"/>
    <property type="match status" value="1"/>
</dbReference>
<dbReference type="PANTHER" id="PTHR33406">
    <property type="entry name" value="MEMBRANE PROTEIN MJ1562-RELATED"/>
    <property type="match status" value="1"/>
</dbReference>
<evidence type="ECO:0000313" key="10">
    <source>
        <dbReference type="Proteomes" id="UP000256977"/>
    </source>
</evidence>
<reference evidence="9 10" key="1">
    <citation type="submission" date="2018-07" db="EMBL/GenBank/DDBJ databases">
        <title>Genomic Encyclopedia of Type Strains, Phase III (KMG-III): the genomes of soil and plant-associated and newly described type strains.</title>
        <authorList>
            <person name="Whitman W."/>
        </authorList>
    </citation>
    <scope>NUCLEOTIDE SEQUENCE [LARGE SCALE GENOMIC DNA]</scope>
    <source>
        <strain evidence="9 10">CECT 7287</strain>
    </source>
</reference>
<feature type="domain" description="Membrane transport protein MMPL" evidence="8">
    <location>
        <begin position="554"/>
        <end position="803"/>
    </location>
</feature>
<keyword evidence="6 7" id="KW-0472">Membrane</keyword>
<dbReference type="GO" id="GO:0005886">
    <property type="term" value="C:plasma membrane"/>
    <property type="evidence" value="ECO:0007669"/>
    <property type="project" value="UniProtKB-SubCell"/>
</dbReference>
<feature type="transmembrane region" description="Helical" evidence="7">
    <location>
        <begin position="700"/>
        <end position="723"/>
    </location>
</feature>
<protein>
    <submittedName>
        <fullName evidence="9">MMPL family protein</fullName>
    </submittedName>
</protein>
<evidence type="ECO:0000256" key="2">
    <source>
        <dbReference type="ARBA" id="ARBA00010157"/>
    </source>
</evidence>
<dbReference type="InterPro" id="IPR004869">
    <property type="entry name" value="MMPL_dom"/>
</dbReference>
<proteinExistence type="inferred from homology"/>
<feature type="transmembrane region" description="Helical" evidence="7">
    <location>
        <begin position="374"/>
        <end position="392"/>
    </location>
</feature>
<comment type="similarity">
    <text evidence="2">Belongs to the resistance-nodulation-cell division (RND) (TC 2.A.6) family. MmpL subfamily.</text>
</comment>
<name>A0A3D9IY39_9BACL</name>
<comment type="subcellular location">
    <subcellularLocation>
        <location evidence="1">Cell membrane</location>
        <topology evidence="1">Multi-pass membrane protein</topology>
    </subcellularLocation>
</comment>
<evidence type="ECO:0000256" key="6">
    <source>
        <dbReference type="ARBA" id="ARBA00023136"/>
    </source>
</evidence>
<evidence type="ECO:0000313" key="9">
    <source>
        <dbReference type="EMBL" id="RED66429.1"/>
    </source>
</evidence>
<comment type="caution">
    <text evidence="9">The sequence shown here is derived from an EMBL/GenBank/DDBJ whole genome shotgun (WGS) entry which is preliminary data.</text>
</comment>
<keyword evidence="5 7" id="KW-1133">Transmembrane helix</keyword>
<dbReference type="AlphaFoldDB" id="A0A3D9IY39"/>
<evidence type="ECO:0000256" key="4">
    <source>
        <dbReference type="ARBA" id="ARBA00022692"/>
    </source>
</evidence>
<keyword evidence="4 7" id="KW-0812">Transmembrane</keyword>
<feature type="transmembrane region" description="Helical" evidence="7">
    <location>
        <begin position="666"/>
        <end position="688"/>
    </location>
</feature>
<feature type="transmembrane region" description="Helical" evidence="7">
    <location>
        <begin position="243"/>
        <end position="261"/>
    </location>
</feature>
<sequence>MEKWIRTIAKLRWVVLAAWLAAALLSLFALPNLQTILKHSEQRFLPDSADSVQATQLLQNIDPGNRSLSGAVLVFSRDEGLRESDNDWLNATLHEIDNRKAELGITSVVSSLTQPELAERLLSQDGTTRLVLVNLPAADFEDVTQATLGRLKNMLASAPEGANALLTGSAPLSQDFQKSAENGLRRTEMLTIGLVLAILLMLFRSPVAPLLPLVTIGISFAVSEGLLGALTQWGIPISHFTESFLIAVLFGAGTDYCILLIQRYREELQSESGGKINRVDALVRTMTSVGGTILYAASTVFAAFLLLGAAEFGLYRSAVGVSLGVLITVAAAWTLTPSLLLIFGKAAFWPARRKPAARSKPLWDKLAAISMKKAALVLIVSVVCLAPLALLFQGKRTFDDLSEIDPKLESVIGFRQVEKAFSAGEVFPVTIAVTAKQSMRTTSGLAALEQVSAELAALPYVREVRSAVRPLGRKPEQLTVSGQLKGPNVGELIRALEGEQQILMAALREIAIHSTPLSQGMLGILSSARQLQEGFSQLLQSQFDSWKRLEIANPAQQEGSKLSAGEQALNYYIAPDGRTAKFELLLKPHPYSDEAMDAIPELASFVLNSMDRTWLEQPQAFVTGVTAKYKELSGISWRDFARTGCLVLAGIAAVLALLLRSFVKPLCLLLSLGLNYLITMGVLEFIFVRVLGYAGLSWTVSFFVFIITVALGVDYGIFLMARFKEEAQRSPRAEAMAVALSTTGGIIRSAAAIMAGTFGALAFSGLDTLVQIGVGALIGLLLYATLFMGLIVPSMIHLFGRSGSKR</sequence>
<keyword evidence="3" id="KW-1003">Cell membrane</keyword>
<feature type="transmembrane region" description="Helical" evidence="7">
    <location>
        <begin position="282"/>
        <end position="307"/>
    </location>
</feature>
<dbReference type="RefSeq" id="WP_147310256.1">
    <property type="nucleotide sequence ID" value="NZ_QRDZ01000018.1"/>
</dbReference>
<evidence type="ECO:0000256" key="3">
    <source>
        <dbReference type="ARBA" id="ARBA00022475"/>
    </source>
</evidence>
<gene>
    <name evidence="9" type="ORF">DFP98_11850</name>
</gene>
<dbReference type="Gene3D" id="1.20.1640.10">
    <property type="entry name" value="Multidrug efflux transporter AcrB transmembrane domain"/>
    <property type="match status" value="2"/>
</dbReference>
<keyword evidence="10" id="KW-1185">Reference proteome</keyword>
<feature type="transmembrane region" description="Helical" evidence="7">
    <location>
        <begin position="210"/>
        <end position="231"/>
    </location>
</feature>
<feature type="transmembrane region" description="Helical" evidence="7">
    <location>
        <begin position="183"/>
        <end position="203"/>
    </location>
</feature>
<organism evidence="9 10">
    <name type="scientific">Cohnella phaseoli</name>
    <dbReference type="NCBI Taxonomy" id="456490"/>
    <lineage>
        <taxon>Bacteria</taxon>
        <taxon>Bacillati</taxon>
        <taxon>Bacillota</taxon>
        <taxon>Bacilli</taxon>
        <taxon>Bacillales</taxon>
        <taxon>Paenibacillaceae</taxon>
        <taxon>Cohnella</taxon>
    </lineage>
</organism>
<dbReference type="InterPro" id="IPR050545">
    <property type="entry name" value="Mycobact_MmpL"/>
</dbReference>
<dbReference type="Pfam" id="PF03176">
    <property type="entry name" value="MMPL"/>
    <property type="match status" value="2"/>
</dbReference>
<dbReference type="OrthoDB" id="9782006at2"/>
<dbReference type="Proteomes" id="UP000256977">
    <property type="component" value="Unassembled WGS sequence"/>
</dbReference>
<dbReference type="SUPFAM" id="SSF82866">
    <property type="entry name" value="Multidrug efflux transporter AcrB transmembrane domain"/>
    <property type="match status" value="2"/>
</dbReference>
<accession>A0A3D9IY39</accession>
<feature type="transmembrane region" description="Helical" evidence="7">
    <location>
        <begin position="735"/>
        <end position="763"/>
    </location>
</feature>
<evidence type="ECO:0000256" key="1">
    <source>
        <dbReference type="ARBA" id="ARBA00004651"/>
    </source>
</evidence>
<evidence type="ECO:0000256" key="5">
    <source>
        <dbReference type="ARBA" id="ARBA00022989"/>
    </source>
</evidence>
<feature type="transmembrane region" description="Helical" evidence="7">
    <location>
        <begin position="769"/>
        <end position="796"/>
    </location>
</feature>
<feature type="transmembrane region" description="Helical" evidence="7">
    <location>
        <begin position="640"/>
        <end position="659"/>
    </location>
</feature>
<evidence type="ECO:0000259" key="8">
    <source>
        <dbReference type="Pfam" id="PF03176"/>
    </source>
</evidence>
<dbReference type="EMBL" id="QRDZ01000018">
    <property type="protein sequence ID" value="RED66429.1"/>
    <property type="molecule type" value="Genomic_DNA"/>
</dbReference>